<evidence type="ECO:0000256" key="1">
    <source>
        <dbReference type="ARBA" id="ARBA00005179"/>
    </source>
</evidence>
<dbReference type="PROSITE" id="PS50075">
    <property type="entry name" value="CARRIER"/>
    <property type="match status" value="3"/>
</dbReference>
<comment type="caution">
    <text evidence="9">The sequence shown here is derived from an EMBL/GenBank/DDBJ whole genome shotgun (WGS) entry which is preliminary data.</text>
</comment>
<dbReference type="STRING" id="1392250.A0A2I2G860"/>
<dbReference type="Pfam" id="PF00668">
    <property type="entry name" value="Condensation"/>
    <property type="match status" value="5"/>
</dbReference>
<dbReference type="Gene3D" id="3.30.300.30">
    <property type="match status" value="3"/>
</dbReference>
<dbReference type="CDD" id="cd19534">
    <property type="entry name" value="E_NRPS"/>
    <property type="match status" value="1"/>
</dbReference>
<dbReference type="CDD" id="cd19545">
    <property type="entry name" value="FUM14_C_NRPS-like"/>
    <property type="match status" value="2"/>
</dbReference>
<gene>
    <name evidence="9" type="ORF">P170DRAFT_464604</name>
</gene>
<dbReference type="RefSeq" id="XP_024704356.1">
    <property type="nucleotide sequence ID" value="XM_024852263.1"/>
</dbReference>
<keyword evidence="3" id="KW-0597">Phosphoprotein</keyword>
<dbReference type="InterPro" id="IPR042099">
    <property type="entry name" value="ANL_N_sf"/>
</dbReference>
<keyword evidence="5" id="KW-0677">Repeat</keyword>
<dbReference type="InterPro" id="IPR036736">
    <property type="entry name" value="ACP-like_sf"/>
</dbReference>
<dbReference type="GO" id="GO:0016874">
    <property type="term" value="F:ligase activity"/>
    <property type="evidence" value="ECO:0007669"/>
    <property type="project" value="UniProtKB-KW"/>
</dbReference>
<dbReference type="FunFam" id="1.10.1200.10:FF:000005">
    <property type="entry name" value="Nonribosomal peptide synthetase 1"/>
    <property type="match status" value="1"/>
</dbReference>
<dbReference type="Pfam" id="PF00550">
    <property type="entry name" value="PP-binding"/>
    <property type="match status" value="3"/>
</dbReference>
<feature type="compositionally biased region" description="Basic and acidic residues" evidence="7">
    <location>
        <begin position="17"/>
        <end position="30"/>
    </location>
</feature>
<evidence type="ECO:0000313" key="10">
    <source>
        <dbReference type="Proteomes" id="UP000234275"/>
    </source>
</evidence>
<evidence type="ECO:0000256" key="3">
    <source>
        <dbReference type="ARBA" id="ARBA00022553"/>
    </source>
</evidence>
<protein>
    <recommendedName>
        <fullName evidence="8">Carrier domain-containing protein</fullName>
    </recommendedName>
</protein>
<dbReference type="PANTHER" id="PTHR45527:SF1">
    <property type="entry name" value="FATTY ACID SYNTHASE"/>
    <property type="match status" value="1"/>
</dbReference>
<evidence type="ECO:0000256" key="7">
    <source>
        <dbReference type="SAM" id="MobiDB-lite"/>
    </source>
</evidence>
<dbReference type="VEuPathDB" id="FungiDB:P170DRAFT_464604"/>
<dbReference type="Proteomes" id="UP000234275">
    <property type="component" value="Unassembled WGS sequence"/>
</dbReference>
<dbReference type="CDD" id="cd19542">
    <property type="entry name" value="CT_NRPS-like"/>
    <property type="match status" value="1"/>
</dbReference>
<evidence type="ECO:0000256" key="6">
    <source>
        <dbReference type="ARBA" id="ARBA00029454"/>
    </source>
</evidence>
<keyword evidence="2" id="KW-0596">Phosphopantetheine</keyword>
<dbReference type="Gene3D" id="3.40.50.12780">
    <property type="entry name" value="N-terminal domain of ligase-like"/>
    <property type="match status" value="3"/>
</dbReference>
<accession>A0A2I2G860</accession>
<proteinExistence type="inferred from homology"/>
<dbReference type="Pfam" id="PF00501">
    <property type="entry name" value="AMP-binding"/>
    <property type="match status" value="3"/>
</dbReference>
<dbReference type="GeneID" id="36559961"/>
<evidence type="ECO:0000313" key="9">
    <source>
        <dbReference type="EMBL" id="PLB49054.1"/>
    </source>
</evidence>
<dbReference type="InterPro" id="IPR045851">
    <property type="entry name" value="AMP-bd_C_sf"/>
</dbReference>
<dbReference type="GO" id="GO:0031177">
    <property type="term" value="F:phosphopantetheine binding"/>
    <property type="evidence" value="ECO:0007669"/>
    <property type="project" value="InterPro"/>
</dbReference>
<dbReference type="FunFam" id="3.30.300.30:FF:000015">
    <property type="entry name" value="Nonribosomal peptide synthase SidD"/>
    <property type="match status" value="3"/>
</dbReference>
<dbReference type="NCBIfam" id="TIGR01733">
    <property type="entry name" value="AA-adenyl-dom"/>
    <property type="match status" value="3"/>
</dbReference>
<dbReference type="GO" id="GO:0043041">
    <property type="term" value="P:amino acid activation for nonribosomal peptide biosynthetic process"/>
    <property type="evidence" value="ECO:0007669"/>
    <property type="project" value="TreeGrafter"/>
</dbReference>
<dbReference type="SUPFAM" id="SSF52777">
    <property type="entry name" value="CoA-dependent acyltransferases"/>
    <property type="match status" value="11"/>
</dbReference>
<dbReference type="InterPro" id="IPR010071">
    <property type="entry name" value="AA_adenyl_dom"/>
</dbReference>
<feature type="domain" description="Carrier" evidence="8">
    <location>
        <begin position="3595"/>
        <end position="3671"/>
    </location>
</feature>
<feature type="domain" description="Carrier" evidence="8">
    <location>
        <begin position="2510"/>
        <end position="2586"/>
    </location>
</feature>
<dbReference type="Gene3D" id="3.30.559.10">
    <property type="entry name" value="Chloramphenicol acetyltransferase-like domain"/>
    <property type="match status" value="5"/>
</dbReference>
<feature type="domain" description="Carrier" evidence="8">
    <location>
        <begin position="1058"/>
        <end position="1134"/>
    </location>
</feature>
<evidence type="ECO:0000256" key="2">
    <source>
        <dbReference type="ARBA" id="ARBA00022450"/>
    </source>
</evidence>
<dbReference type="PROSITE" id="PS00012">
    <property type="entry name" value="PHOSPHOPANTETHEINE"/>
    <property type="match status" value="2"/>
</dbReference>
<dbReference type="InterPro" id="IPR000873">
    <property type="entry name" value="AMP-dep_synth/lig_dom"/>
</dbReference>
<dbReference type="Gene3D" id="3.30.559.30">
    <property type="entry name" value="Nonribosomal peptide synthetase, condensation domain"/>
    <property type="match status" value="6"/>
</dbReference>
<dbReference type="GO" id="GO:0044550">
    <property type="term" value="P:secondary metabolite biosynthetic process"/>
    <property type="evidence" value="ECO:0007669"/>
    <property type="project" value="TreeGrafter"/>
</dbReference>
<dbReference type="CDD" id="cd05918">
    <property type="entry name" value="A_NRPS_SidN3_like"/>
    <property type="match status" value="3"/>
</dbReference>
<feature type="region of interest" description="Disordered" evidence="7">
    <location>
        <begin position="1"/>
        <end position="77"/>
    </location>
</feature>
<reference evidence="9 10" key="1">
    <citation type="submission" date="2016-12" db="EMBL/GenBank/DDBJ databases">
        <title>The genomes of Aspergillus section Nigri reveals drivers in fungal speciation.</title>
        <authorList>
            <consortium name="DOE Joint Genome Institute"/>
            <person name="Vesth T.C."/>
            <person name="Nybo J."/>
            <person name="Theobald S."/>
            <person name="Brandl J."/>
            <person name="Frisvad J.C."/>
            <person name="Nielsen K.F."/>
            <person name="Lyhne E.K."/>
            <person name="Kogle M.E."/>
            <person name="Kuo A."/>
            <person name="Riley R."/>
            <person name="Clum A."/>
            <person name="Nolan M."/>
            <person name="Lipzen A."/>
            <person name="Salamov A."/>
            <person name="Henrissat B."/>
            <person name="Wiebenga A."/>
            <person name="De Vries R.P."/>
            <person name="Grigoriev I.V."/>
            <person name="Mortensen U.H."/>
            <person name="Andersen M.R."/>
            <person name="Baker S.E."/>
        </authorList>
    </citation>
    <scope>NUCLEOTIDE SEQUENCE [LARGE SCALE GENOMIC DNA]</scope>
    <source>
        <strain evidence="9 10">IBT 23096</strain>
    </source>
</reference>
<sequence length="4119" mass="454465">MSESGTTYAQHHFMPTSEKEGYDHDGEWPTKLEVFGPKVNRPTTLPTPPHDRSISLDSGIALQEPPGELTPPPDDENDDELLKEVVTQCCCSSDDVEDMYDCTPLQEAMVAQTMKDPGAYTIAHKFYLSPDVDPHKLQSAWNQTAQANPTLRTRMVTTPQRGCLQVVLRGPVQWQEHCDDEAVPDETTVIVWRIGAPLAAFSFNTSRHILQIKIHHSICDRWSIDLLLKQTEAAYRGEELTPRSFRPLVEYIKATKLQSNAFWEAEFQNLHGSSIGVFPRVPTAGYSPTPSYRLERSWDMIDNPNSPGTVNTKLQLSWAILQSVYTGCNDVLFGVVNTGRGVPVGGIQEIAGPTLASVPVRVQLDLDRTVGDAVSSIQTNWGASMPFEHVGLQNLLHLSPGTKAACQFQTLISVEPRDSHEGPSLFSQGQSVQTTFDLFALILRCRPTSQGLWIEMSFDPEVMDVRQGERVLSQLAHVYSQVDQYPTRPLSQITCISPENNMELSRMVSAGLSSDTPWCVHELFRRRVTEKPQAPAIASWDGDLSFHDLDHISRAFAMSLTRHVRPGQFVSLCLGKSKWVAIAMLAVMKAGGAFFLLDTIHPTPRLQQMCQTAKSNLIVTSREQLNTASQLGIPNIITVEETQLDEDVVSLSSLSPAATPEDPMYATFTSGSTGVPKCVVVHHGGFASSALAHGGSFRFTPTSRVLQFASPAFDACILEHLSTLIMGGCVCIPSADECHSNLAQSIRKYGVTVTCLTPTVTRIMNPEALASLGVMIFIGEAVLARDVERWKPHVQVVNGYGPAECSPIFSVQPELKCHDPSNIGFPTGGVGWVVHPDDTSRLMPPGCTGELLIEGSIVGRGYLSDPDQTAKVFIESPQWRHQFQPLPTGLFYKTGDLVEYTGDGSFRYNGRKDTQAKIHGQRMELGEIEHHLRNVFGTEHVVAELVHSSPEDTSADHRPGVFLAAFVHYPSANSSDGEKGQHMILPPSEGFRAACANAEPQLSDALPQFMVPDVFLPVSHLPLTVSGKTDRRFLRDQTCSLSWSTMQKYRETDTGPTLPSTAQEDSLRNIWAETLNRPMAEIGIDDSFFRLGGDSVSAMQMAASCQAAGFNVVVADIFRRPTIKKLSERIQETSGFSPLAIGLESTQTEAWFELSPIQQFFFDTVPDGHDKFTMDFLLRISRPVAEDQVEEAIMSLSGRHSMLRARFEKGENGYWGQVIGDRLEKGVCFRSHSFHSIHELETLKAILVSHREVLDPRGGTVMVVGLLDTQEGQFLSLIAHHIIIDLVSWRVLLQDLEDILTSGRPLQPASMSFQQWCKLQRAHIMDGMSSPAEPWAVSPVPMDYWGSSAIYRQNNWAQATRKPITIGREATQAILGTANDPFHTRPVELIQTAILYSFVQVFDDRQAPTIFTEGHGREPWDARIDIARTVGWFTTIAPLFLDVNKDHDIFRLLELTKYGRRRNPSNGFASFASRYLHAEDRQVKQDNMLMEILFNYTGLFQQLERPGALLQLAPITRNGLLPMPGDLPRFALIDVNAVVMDGNLSISFIYNHNTKHQNRIQEWAEKCRETLEELPNMLQQEQRLTVSDLPLLSFTEDSQLRDLLHNVSSRFDVPRSKAYWSHLRWSVPAAHGKDAPVNLEQVKAAWQQVVDRNSILRTVIIENTAHPREPVQVVLKSTTASILEEELTVAEDGDKPGLPNRFHLYHPLPTESGCPPHLLRITPRPDGSVLCQLTIHHILVDGATEQIFLADFDRAYCGVMDEVPAGKMGSYLEYLAGLDLEQSKVHWKSYLRDLTPCIFPSLDVPMQTAPKKTPQLLPFNFEIAQELYSFCRQNDMTVSSFLQVAWGLVLRAYTGSESVCFGYLHSCRDLPIAHVGQIAGPMVNILSAFGRAVEPEGGVDATEYDLTVNVAMGQNNIRGDLTYWSHLYSHSQVKMIADAFHCSILQLLRRSDTSIDSLKFAGHDNMDLILQSNVSLPDSIQSCIHTQIKLSSFHYSEATVVSAWDGDFTYRELKRRANAAAQALSQHLIGPETFVPILSEKSKWEVVSILAVLEAGGAFILLDPAQPQHRLQSMIHDDFDCPVIVSSKQQAQLAATIAPNVIVPESVEANVGFVDEVSGNNMAPVSMHSACYAVFSSGSTGKPKASVIEHRSFLSAALHHGKALDLNARSRVLHFASNAFDAAILEILSTLLVGGCVCIPSDDERNNHLKDCISKYQVNWALLTPSVSRILDPQQVVTLQTLVFGGERMSVDDIRRWSPHVVCMNAYGPSEASVVSTCQSSSQRLLEDPSNIGHPTGAVAWVLSLHPPHHPVPVGAIGELAIEGPIVGRGYANRPENMKEAFLPYPDWMHEIRDTASGLLYKTGDLVRMMPDGSISYLGRADNQVKLHGQRIELSEVEYQVQRCYPAANPEVFADLVLHGTSTSPFIVASVVLHSQTDEASFQRAADEIKTRLRSEIPSFLVPSFIFPVEKVPRLVNGKFDRRKLQEAASRKVEAEISQSVASRPKRSSGPLNPTERVLQRLWADILSRSWDSIFPEDDFFSVGGDSVAAMKLSSAASSEDLNISVSDVFLHSTLKDLAQVAVSRQPPVSSPTNITPHVDATKFSLLPETDVEGILAQAASQCSVPRDQIEDIYPCTELQVGLAALTAQRQGAFVAGHRFRLGPNTDLAKLTRAWQTVMATNDILRTRLVVLDAGYFQALLKEDEPVWITKADRTSRKLQWEFIFGQPLAQFEILPSENNQFDLMITMHHAIYDAWSVCLLVEKARLVYHDQHTPNTIATPFRNFIAYSMSRKEAGLKYWCKQLHDLKADPFPSLPSPSYRPRPSTRIERIIDTGSLMHPWVSRTAAIRLSWALVQSQYQNNDDVVFGVVSSGRTAPVHGIEAMVGPTIATYPLRVRIDKSLSGSQAIANIHEQSTESASFEQVGLSKIAAIGADGARACAFQVLLVEQLDPKAGTQDFEGGMQALGSSSDNGLYAYAVQLVVLMKADKISVETCFDPDVISEWQMNRLLDQFSHILPQVHRSLHRSVQDIVSINQHDLRQLRSWQPEIFDPGTGTVVESISQQCITQPSALAVSGSMGGLSYRELDLWSNSVADILVGKGVGSGCIVPIYLDRSHWVPVAVLGVLKTGAAFALLDVPLPLERLRMMCEEIRAPLILSSSTLEEMASMLAPKVIALSLEGTLPSLGQRYKIAAGPSRPLYVSFTSGSTGAPKGVVVNNNAFLATVMGYTRTAGLSPQSRVLHFASYAFDASILEILPTLMTGGCLCILSGSERRCQLTEAIADLRPDMAILTPSVLRTLDPVTVDSLHTVFAGGEPLKPSDIQQWAPHVNFSNAYGPVEAAVAFTIKSCIRDSSEENNIGFPLAGAVHVVDPRDPERLVPIGSVGELLLQGPQVSRGYLNNPEATNAAFIAPPSWLKEVQSPESSDCDTPLYCTGDLVRYAQDGSLLFIGRKDNQSKLRGQRLELGEVEEQVKQSISGVKDVVAEVITPSSTSSAPWLAAFITWNEPDPESSSAIIPSLDVDIPQRFADIVGTALHRLENVLPSYMVPSLIVPLRRMLETPSGKVDRRSLRESIAAIPRHELNQHLGPDNMIKRAPSMEAELLLWDIWTRVLHVGTEQIGIDDSFIRLGGDSISAVRATSEARSLGIKHSVAELLQWKTISEVAKRSTRLSRSAYSYRTPAPFSLVSDSEKKRIMSLSLAGTRPFTPDNVEDIIPAVTLQAFYITNSSPVSMARRFETHLDIGRLRKACEHLMARHSILRTVFVSHNDCFFQVVLKEVKPSIGFVECADPEKWVQAKSKEPSPATTAQGSVPLSFTLVTNFTRQYCIFIIHISHAQYDGVSVPLLWEDLVAAYQDRKLRESGQFKDVVSYRMSSENSCFSFWRDHLNGASASAIDPLGVAGISEPSVEDITVEHTICRPQTLPDITLATLVKAASAWVLGRHAGSSDIILGQIMHGRGGSLPNIGRTLGPCLTQLPVRVTLQPDMTVEDLLHEMQTRQMEAVANDNISFDHIRRHCTSWPDDSAIGCFTHHQGLQMVELPAVQDFDGIKSSPSLTWVTSKLAPGQVGINSVERSSHLELLITATENTLDQASAEDLVKRIAAAIELFASSSGSTLASLV</sequence>
<dbReference type="OrthoDB" id="416786at2759"/>
<dbReference type="InterPro" id="IPR023213">
    <property type="entry name" value="CAT-like_dom_sf"/>
</dbReference>
<dbReference type="InterPro" id="IPR009081">
    <property type="entry name" value="PP-bd_ACP"/>
</dbReference>
<keyword evidence="4" id="KW-0436">Ligase</keyword>
<dbReference type="SUPFAM" id="SSF47336">
    <property type="entry name" value="ACP-like"/>
    <property type="match status" value="3"/>
</dbReference>
<dbReference type="EMBL" id="MSFO01000004">
    <property type="protein sequence ID" value="PLB49054.1"/>
    <property type="molecule type" value="Genomic_DNA"/>
</dbReference>
<dbReference type="Gene3D" id="1.10.1200.10">
    <property type="entry name" value="ACP-like"/>
    <property type="match status" value="3"/>
</dbReference>
<comment type="similarity">
    <text evidence="6">Belongs to the NRP synthetase family.</text>
</comment>
<keyword evidence="10" id="KW-1185">Reference proteome</keyword>
<dbReference type="InterPro" id="IPR020845">
    <property type="entry name" value="AMP-binding_CS"/>
</dbReference>
<evidence type="ECO:0000259" key="8">
    <source>
        <dbReference type="PROSITE" id="PS50075"/>
    </source>
</evidence>
<dbReference type="SMART" id="SM00823">
    <property type="entry name" value="PKS_PP"/>
    <property type="match status" value="3"/>
</dbReference>
<dbReference type="PROSITE" id="PS00455">
    <property type="entry name" value="AMP_BINDING"/>
    <property type="match status" value="1"/>
</dbReference>
<dbReference type="InterPro" id="IPR020806">
    <property type="entry name" value="PKS_PP-bd"/>
</dbReference>
<dbReference type="InterPro" id="IPR001242">
    <property type="entry name" value="Condensation_dom"/>
</dbReference>
<dbReference type="FunFam" id="3.30.559.30:FF:000002">
    <property type="entry name" value="Nonribosomal peptide synthase Pes1"/>
    <property type="match status" value="1"/>
</dbReference>
<dbReference type="InterPro" id="IPR006162">
    <property type="entry name" value="Ppantetheine_attach_site"/>
</dbReference>
<evidence type="ECO:0000256" key="4">
    <source>
        <dbReference type="ARBA" id="ARBA00022598"/>
    </source>
</evidence>
<dbReference type="NCBIfam" id="NF003417">
    <property type="entry name" value="PRK04813.1"/>
    <property type="match status" value="3"/>
</dbReference>
<evidence type="ECO:0000256" key="5">
    <source>
        <dbReference type="ARBA" id="ARBA00022737"/>
    </source>
</evidence>
<dbReference type="SUPFAM" id="SSF56801">
    <property type="entry name" value="Acetyl-CoA synthetase-like"/>
    <property type="match status" value="3"/>
</dbReference>
<comment type="pathway">
    <text evidence="1">Secondary metabolite biosynthesis.</text>
</comment>
<dbReference type="PANTHER" id="PTHR45527">
    <property type="entry name" value="NONRIBOSOMAL PEPTIDE SYNTHETASE"/>
    <property type="match status" value="1"/>
</dbReference>
<organism evidence="9 10">
    <name type="scientific">Aspergillus steynii IBT 23096</name>
    <dbReference type="NCBI Taxonomy" id="1392250"/>
    <lineage>
        <taxon>Eukaryota</taxon>
        <taxon>Fungi</taxon>
        <taxon>Dikarya</taxon>
        <taxon>Ascomycota</taxon>
        <taxon>Pezizomycotina</taxon>
        <taxon>Eurotiomycetes</taxon>
        <taxon>Eurotiomycetidae</taxon>
        <taxon>Eurotiales</taxon>
        <taxon>Aspergillaceae</taxon>
        <taxon>Aspergillus</taxon>
        <taxon>Aspergillus subgen. Circumdati</taxon>
    </lineage>
</organism>
<dbReference type="GO" id="GO:0005737">
    <property type="term" value="C:cytoplasm"/>
    <property type="evidence" value="ECO:0007669"/>
    <property type="project" value="TreeGrafter"/>
</dbReference>
<name>A0A2I2G860_9EURO</name>